<organism evidence="2 3">
    <name type="scientific">Caenorhabditis elegans</name>
    <dbReference type="NCBI Taxonomy" id="6239"/>
    <lineage>
        <taxon>Eukaryota</taxon>
        <taxon>Metazoa</taxon>
        <taxon>Ecdysozoa</taxon>
        <taxon>Nematoda</taxon>
        <taxon>Chromadorea</taxon>
        <taxon>Rhabditida</taxon>
        <taxon>Rhabditina</taxon>
        <taxon>Rhabditomorpha</taxon>
        <taxon>Rhabditoidea</taxon>
        <taxon>Rhabditidae</taxon>
        <taxon>Peloderinae</taxon>
        <taxon>Caenorhabditis</taxon>
    </lineage>
</organism>
<dbReference type="AGR" id="WB:WBGene00013519"/>
<dbReference type="InParanoid" id="Q9NA60"/>
<sequence>MGLGVFLIFLAAYGFPDSLACVLPEKTSPSTVSNTIETGEIVKSSTTASYSTTLISTTTTKISKIITEISRTKCDCSSPNSFNTGFLNKLQVSEVSDDGCLYEILCAQNQPNSYLAAGPPSVFTLNPYLLTSFRFYPVFNGANKIDYFSQFGMQCGDDQDWYITKIPGMVDLSPGANEQKVNGTMWNGMGYRFRITEMQCFVPLG</sequence>
<evidence type="ECO:0000313" key="4">
    <source>
        <dbReference type="WormBase" id="Y73F8A.10"/>
    </source>
</evidence>
<dbReference type="AlphaFoldDB" id="Q9NA60"/>
<accession>Q9NA60</accession>
<evidence type="ECO:0000313" key="3">
    <source>
        <dbReference type="Proteomes" id="UP000001940"/>
    </source>
</evidence>
<dbReference type="CTD" id="190673"/>
<name>Q9NA60_CAEEL</name>
<dbReference type="WormBase" id="Y73F8A.10">
    <property type="protein sequence ID" value="CE36250"/>
    <property type="gene ID" value="WBGene00013519"/>
</dbReference>
<feature type="signal peptide" evidence="1">
    <location>
        <begin position="1"/>
        <end position="20"/>
    </location>
</feature>
<dbReference type="Pfam" id="PF02343">
    <property type="entry name" value="TRA-1_regulated"/>
    <property type="match status" value="1"/>
</dbReference>
<dbReference type="PaxDb" id="6239-Y73F8A.10"/>
<dbReference type="eggNOG" id="ENOG502TK3Z">
    <property type="taxonomic scope" value="Eukaryota"/>
</dbReference>
<dbReference type="InterPro" id="IPR003326">
    <property type="entry name" value="TRA-1_regulated"/>
</dbReference>
<dbReference type="UCSC" id="Y73F8A.10">
    <property type="organism name" value="c. elegans"/>
</dbReference>
<evidence type="ECO:0000256" key="1">
    <source>
        <dbReference type="SAM" id="SignalP"/>
    </source>
</evidence>
<dbReference type="RefSeq" id="NP_502845.2">
    <property type="nucleotide sequence ID" value="NM_070444.2"/>
</dbReference>
<dbReference type="KEGG" id="cel:CELE_Y73F8A.10"/>
<dbReference type="EMBL" id="BX284604">
    <property type="protein sequence ID" value="CAB60535.2"/>
    <property type="molecule type" value="Genomic_DNA"/>
</dbReference>
<dbReference type="GeneID" id="190673"/>
<protein>
    <submittedName>
        <fullName evidence="2">Fibrinogen C-terminal domain-containing protein</fullName>
    </submittedName>
</protein>
<keyword evidence="1" id="KW-0732">Signal</keyword>
<proteinExistence type="predicted"/>
<dbReference type="OrthoDB" id="10616445at2759"/>
<gene>
    <name evidence="2" type="ORF">CELE_Y73F8A.10</name>
    <name evidence="2 4" type="ORF">Y73F8A.10</name>
</gene>
<evidence type="ECO:0000313" key="2">
    <source>
        <dbReference type="EMBL" id="CAB60535.2"/>
    </source>
</evidence>
<reference evidence="2 3" key="1">
    <citation type="journal article" date="1998" name="Science">
        <title>Genome sequence of the nematode C. elegans: a platform for investigating biology.</title>
        <authorList>
            <consortium name="The C. elegans sequencing consortium"/>
            <person name="Sulson J.E."/>
            <person name="Waterston R."/>
        </authorList>
    </citation>
    <scope>NUCLEOTIDE SEQUENCE [LARGE SCALE GENOMIC DNA]</scope>
    <source>
        <strain evidence="2 3">Bristol N2</strain>
    </source>
</reference>
<dbReference type="Proteomes" id="UP000001940">
    <property type="component" value="Chromosome IV"/>
</dbReference>
<keyword evidence="3" id="KW-1185">Reference proteome</keyword>
<dbReference type="HOGENOM" id="CLU_1338629_0_0_1"/>
<feature type="chain" id="PRO_5004335371" evidence="1">
    <location>
        <begin position="21"/>
        <end position="205"/>
    </location>
</feature>
<dbReference type="Bgee" id="WBGene00013519">
    <property type="expression patterns" value="Expressed in adult organism"/>
</dbReference>